<keyword evidence="3" id="KW-1185">Reference proteome</keyword>
<protein>
    <submittedName>
        <fullName evidence="2">Uncharacterized protein</fullName>
    </submittedName>
</protein>
<proteinExistence type="predicted"/>
<dbReference type="Proteomes" id="UP001176941">
    <property type="component" value="Chromosome 16"/>
</dbReference>
<dbReference type="EMBL" id="OX459952">
    <property type="protein sequence ID" value="CAI9158255.1"/>
    <property type="molecule type" value="Genomic_DNA"/>
</dbReference>
<organism evidence="2 3">
    <name type="scientific">Rangifer tarandus platyrhynchus</name>
    <name type="common">Svalbard reindeer</name>
    <dbReference type="NCBI Taxonomy" id="3082113"/>
    <lineage>
        <taxon>Eukaryota</taxon>
        <taxon>Metazoa</taxon>
        <taxon>Chordata</taxon>
        <taxon>Craniata</taxon>
        <taxon>Vertebrata</taxon>
        <taxon>Euteleostomi</taxon>
        <taxon>Mammalia</taxon>
        <taxon>Eutheria</taxon>
        <taxon>Laurasiatheria</taxon>
        <taxon>Artiodactyla</taxon>
        <taxon>Ruminantia</taxon>
        <taxon>Pecora</taxon>
        <taxon>Cervidae</taxon>
        <taxon>Odocoileinae</taxon>
        <taxon>Rangifer</taxon>
    </lineage>
</organism>
<feature type="compositionally biased region" description="Basic and acidic residues" evidence="1">
    <location>
        <begin position="119"/>
        <end position="128"/>
    </location>
</feature>
<feature type="region of interest" description="Disordered" evidence="1">
    <location>
        <begin position="57"/>
        <end position="136"/>
    </location>
</feature>
<accession>A0ABN8YB71</accession>
<evidence type="ECO:0000313" key="3">
    <source>
        <dbReference type="Proteomes" id="UP001176941"/>
    </source>
</evidence>
<evidence type="ECO:0000313" key="2">
    <source>
        <dbReference type="EMBL" id="CAI9158255.1"/>
    </source>
</evidence>
<reference evidence="2" key="1">
    <citation type="submission" date="2023-04" db="EMBL/GenBank/DDBJ databases">
        <authorList>
            <consortium name="ELIXIR-Norway"/>
        </authorList>
    </citation>
    <scope>NUCLEOTIDE SEQUENCE [LARGE SCALE GENOMIC DNA]</scope>
</reference>
<sequence length="163" mass="17181">MPPGEGWSCFTEEETKTECPHGNSRHVGAAASVSRHRCSGSWGSCVLAEQRPLPLGLQWGAGAGPPSGHPPAQCDSRAQQSLADGWWHWTPGATGSSEQQTLLGVGEAQARVEGPPELSEDRGAKGEGEAPFLRPPSSPALPCPYLFQLQLLKAPPVIPQLMG</sequence>
<feature type="compositionally biased region" description="Polar residues" evidence="1">
    <location>
        <begin position="93"/>
        <end position="102"/>
    </location>
</feature>
<evidence type="ECO:0000256" key="1">
    <source>
        <dbReference type="SAM" id="MobiDB-lite"/>
    </source>
</evidence>
<name>A0ABN8YB71_RANTA</name>
<gene>
    <name evidence="2" type="ORF">MRATA1EN1_LOCUS7217</name>
</gene>